<dbReference type="Pfam" id="PF00668">
    <property type="entry name" value="Condensation"/>
    <property type="match status" value="2"/>
</dbReference>
<comment type="cofactor">
    <cofactor evidence="1">
        <name>pantetheine 4'-phosphate</name>
        <dbReference type="ChEBI" id="CHEBI:47942"/>
    </cofactor>
</comment>
<evidence type="ECO:0000313" key="6">
    <source>
        <dbReference type="Proteomes" id="UP001597526"/>
    </source>
</evidence>
<evidence type="ECO:0000259" key="4">
    <source>
        <dbReference type="PROSITE" id="PS50075"/>
    </source>
</evidence>
<dbReference type="Proteomes" id="UP001597526">
    <property type="component" value="Unassembled WGS sequence"/>
</dbReference>
<dbReference type="Gene3D" id="3.30.559.30">
    <property type="entry name" value="Nonribosomal peptide synthetase, condensation domain"/>
    <property type="match status" value="2"/>
</dbReference>
<dbReference type="InterPro" id="IPR009081">
    <property type="entry name" value="PP-bd_ACP"/>
</dbReference>
<dbReference type="InterPro" id="IPR020845">
    <property type="entry name" value="AMP-binding_CS"/>
</dbReference>
<feature type="domain" description="Carrier" evidence="4">
    <location>
        <begin position="951"/>
        <end position="1026"/>
    </location>
</feature>
<proteinExistence type="predicted"/>
<dbReference type="InterPro" id="IPR036736">
    <property type="entry name" value="ACP-like_sf"/>
</dbReference>
<evidence type="ECO:0000256" key="2">
    <source>
        <dbReference type="ARBA" id="ARBA00022450"/>
    </source>
</evidence>
<dbReference type="InterPro" id="IPR010071">
    <property type="entry name" value="AA_adenyl_dom"/>
</dbReference>
<evidence type="ECO:0000256" key="3">
    <source>
        <dbReference type="ARBA" id="ARBA00022553"/>
    </source>
</evidence>
<dbReference type="EMBL" id="JBHULB010000074">
    <property type="protein sequence ID" value="MFD2588183.1"/>
    <property type="molecule type" value="Genomic_DNA"/>
</dbReference>
<gene>
    <name evidence="5" type="ORF">ACFSQJ_14685</name>
</gene>
<dbReference type="InterPro" id="IPR001242">
    <property type="entry name" value="Condensation_dom"/>
</dbReference>
<dbReference type="Pfam" id="PF00501">
    <property type="entry name" value="AMP-binding"/>
    <property type="match status" value="1"/>
</dbReference>
<dbReference type="InterPro" id="IPR006162">
    <property type="entry name" value="Ppantetheine_attach_site"/>
</dbReference>
<dbReference type="RefSeq" id="WP_377767715.1">
    <property type="nucleotide sequence ID" value="NZ_JBHULB010000074.1"/>
</dbReference>
<dbReference type="Gene3D" id="1.10.1200.10">
    <property type="entry name" value="ACP-like"/>
    <property type="match status" value="1"/>
</dbReference>
<dbReference type="SUPFAM" id="SSF47336">
    <property type="entry name" value="ACP-like"/>
    <property type="match status" value="1"/>
</dbReference>
<dbReference type="InterPro" id="IPR045851">
    <property type="entry name" value="AMP-bd_C_sf"/>
</dbReference>
<evidence type="ECO:0000313" key="5">
    <source>
        <dbReference type="EMBL" id="MFD2588183.1"/>
    </source>
</evidence>
<dbReference type="Gene3D" id="2.30.38.10">
    <property type="entry name" value="Luciferase, Domain 3"/>
    <property type="match status" value="1"/>
</dbReference>
<dbReference type="PROSITE" id="PS50075">
    <property type="entry name" value="CARRIER"/>
    <property type="match status" value="1"/>
</dbReference>
<dbReference type="SUPFAM" id="SSF56801">
    <property type="entry name" value="Acetyl-CoA synthetase-like"/>
    <property type="match status" value="1"/>
</dbReference>
<keyword evidence="3" id="KW-0597">Phosphoprotein</keyword>
<dbReference type="PROSITE" id="PS00012">
    <property type="entry name" value="PHOSPHOPANTETHEINE"/>
    <property type="match status" value="1"/>
</dbReference>
<dbReference type="InterPro" id="IPR000873">
    <property type="entry name" value="AMP-dep_synth/lig_dom"/>
</dbReference>
<protein>
    <submittedName>
        <fullName evidence="5">Amino acid adenylation domain-containing protein</fullName>
    </submittedName>
</protein>
<comment type="caution">
    <text evidence="5">The sequence shown here is derived from an EMBL/GenBank/DDBJ whole genome shotgun (WGS) entry which is preliminary data.</text>
</comment>
<dbReference type="InterPro" id="IPR023213">
    <property type="entry name" value="CAT-like_dom_sf"/>
</dbReference>
<keyword evidence="2" id="KW-0596">Phosphopantetheine</keyword>
<keyword evidence="6" id="KW-1185">Reference proteome</keyword>
<sequence length="1478" mass="171857">MVTKKKYPLTSVQEDVYYEQLLYPDSCIYNIGAKIKIVGVINIEQFKKAYSLLIQQHDAYRTQIIVENGKPYQIFNESSRHELELVDFSNIKDAHDHTLDYIDNLFGLSFNLQSDKLLHRFILIKVNDELHYLFSVYHHIITDGWGTSLMFQRLVNNYNELMEFGAVKSEYPYSYKKFIEDDLEYQDSESIQKDLDYWNERFRTIPDSIFIANKENKFTSDRQAFFIVRKQYNGLVHLAKQLKCSTFHIILGVLYAYFSRFYQNKDFSIGIPVLNRGKSIFKKTVGLFMGISPLRLEIDFYDSFEELVNNIKQQSRSDYRHQRLPLGKLIQDKNLYNQKDRLFNVTLSYEKQDYSSHFLNTKTTVIPLSHKSERVALAIYIREFDEQTDVKIDFDYNLAYWDTIDIRRIMLGFKEILSQILDNPTIIIKNLRITPTEEIEQILQNFGHTSYRKRKKRSFLNQFKINAKQFPFKIAVDDGKNRITYSELETLSNHVASHLSSEKGPIALLISRSSFLLVIKMGILKSARPFIPLDSEFPIHRLQYIIDNSKCKTIITERKIENKMGSINLENVSKLYLNELIRSESLRTDYSLLSTGQIAYIIYTSGSTGNPKGVEVSHTALENFLASMQHTPGFKENDYLYAVTTTSFDISLLELFLPLLSGGSVYVARDETLSDPQKVILQLKKIKPTVIQGTPSFFQMLKNAGWRGDSNLRILCGGDLLSGQLADELVSTNKEVWNMYGPTESTIWSSTKQILGAKDAINIGKPIDNTSFYLLDQWFNPVPCGAIGNLYIGGLGLAKGYYLNEKLTNEKFIESPFKPRKRIYNTGDVGKWNDKGEIIFLGRNDNQIKLRGYRIELGEIESKLIDSPYIKGAVAIVSKVEENSLLVAYIIPDLGYEQSLVFDFLEKNLPYYMIPQQIIPMDYFPLTANKKIDRKQLQNRRIENNITDNEVFNSELETKIAKIWGNVLGLDLIGSEDNFFRLGGHSLKVAKLVFEMNTKLDTTLVQKDVFENPTIRRLARKIKKSNSKGLINTIKKADEKKYYALTYAQKNIWFASQTERGSLAYNMNIRFDVSGVLNIDFLNRAFHRVIEDHEILRTNFVEVRGIPQQIIRPIREVDFEIKYYSEIDIQNDNHSSFFYHIFDLEKDCLMRALILEKANNSFDFYFSTHHIILDGLSIELLIKFVAKQYNLLTKPEKSIAKIQNFQFKDYSEHLNTINITESENHWKYHLKNYLPSPTFETSYSDKIFSFDGGHHHFKIPTTDVEHIRDLAKQNKITQYTLLLSLFFSFVNAMEEAEDICIGTVFSGRENKIWSNVMGMFANTVPLRAQIKKSNTLLEVIEIIQKSLLDSSEHQNYPIAEAVPDIKNMIDVLVVYQNPEFSFDRLFGFKDLEFKVVQHNQETCRLPLTFNFFNEKSTTIVCDIEFSTNLYLREDIIYFAERFKIFINKFLKQPTKEIHEIDSRLKTEKLINIQIDLNF</sequence>
<dbReference type="Gene3D" id="3.40.50.980">
    <property type="match status" value="2"/>
</dbReference>
<accession>A0ABW5N0R3</accession>
<organism evidence="5 6">
    <name type="scientific">Croceitalea marina</name>
    <dbReference type="NCBI Taxonomy" id="1775166"/>
    <lineage>
        <taxon>Bacteria</taxon>
        <taxon>Pseudomonadati</taxon>
        <taxon>Bacteroidota</taxon>
        <taxon>Flavobacteriia</taxon>
        <taxon>Flavobacteriales</taxon>
        <taxon>Flavobacteriaceae</taxon>
        <taxon>Croceitalea</taxon>
    </lineage>
</organism>
<dbReference type="PROSITE" id="PS00455">
    <property type="entry name" value="AMP_BINDING"/>
    <property type="match status" value="1"/>
</dbReference>
<evidence type="ECO:0000256" key="1">
    <source>
        <dbReference type="ARBA" id="ARBA00001957"/>
    </source>
</evidence>
<name>A0ABW5N0R3_9FLAO</name>
<dbReference type="PANTHER" id="PTHR45527">
    <property type="entry name" value="NONRIBOSOMAL PEPTIDE SYNTHETASE"/>
    <property type="match status" value="1"/>
</dbReference>
<reference evidence="6" key="1">
    <citation type="journal article" date="2019" name="Int. J. Syst. Evol. Microbiol.">
        <title>The Global Catalogue of Microorganisms (GCM) 10K type strain sequencing project: providing services to taxonomists for standard genome sequencing and annotation.</title>
        <authorList>
            <consortium name="The Broad Institute Genomics Platform"/>
            <consortium name="The Broad Institute Genome Sequencing Center for Infectious Disease"/>
            <person name="Wu L."/>
            <person name="Ma J."/>
        </authorList>
    </citation>
    <scope>NUCLEOTIDE SEQUENCE [LARGE SCALE GENOMIC DNA]</scope>
    <source>
        <strain evidence="6">KCTC 52368</strain>
    </source>
</reference>
<dbReference type="NCBIfam" id="TIGR01733">
    <property type="entry name" value="AA-adenyl-dom"/>
    <property type="match status" value="1"/>
</dbReference>
<dbReference type="PANTHER" id="PTHR45527:SF1">
    <property type="entry name" value="FATTY ACID SYNTHASE"/>
    <property type="match status" value="1"/>
</dbReference>
<dbReference type="SUPFAM" id="SSF52777">
    <property type="entry name" value="CoA-dependent acyltransferases"/>
    <property type="match status" value="4"/>
</dbReference>
<dbReference type="Gene3D" id="3.30.300.30">
    <property type="match status" value="1"/>
</dbReference>
<dbReference type="Pfam" id="PF00550">
    <property type="entry name" value="PP-binding"/>
    <property type="match status" value="1"/>
</dbReference>
<dbReference type="Gene3D" id="3.30.559.10">
    <property type="entry name" value="Chloramphenicol acetyltransferase-like domain"/>
    <property type="match status" value="2"/>
</dbReference>